<keyword evidence="3" id="KW-1185">Reference proteome</keyword>
<dbReference type="SUPFAM" id="SSF56235">
    <property type="entry name" value="N-terminal nucleophile aminohydrolases (Ntn hydrolases)"/>
    <property type="match status" value="1"/>
</dbReference>
<evidence type="ECO:0000313" key="2">
    <source>
        <dbReference type="EMBL" id="KAK9130662.1"/>
    </source>
</evidence>
<comment type="subunit">
    <text evidence="1">Heterotetramer of two alpha and two beta chains arranged as a dimer of alpha/beta heterodimers.</text>
</comment>
<reference evidence="2 3" key="1">
    <citation type="submission" date="2024-01" db="EMBL/GenBank/DDBJ databases">
        <title>Genome assemblies of Stephania.</title>
        <authorList>
            <person name="Yang L."/>
        </authorList>
    </citation>
    <scope>NUCLEOTIDE SEQUENCE [LARGE SCALE GENOMIC DNA]</scope>
    <source>
        <strain evidence="2">QJT</strain>
        <tissue evidence="2">Leaf</tissue>
    </source>
</reference>
<dbReference type="EMBL" id="JBBNAE010000004">
    <property type="protein sequence ID" value="KAK9130662.1"/>
    <property type="molecule type" value="Genomic_DNA"/>
</dbReference>
<dbReference type="Proteomes" id="UP001417504">
    <property type="component" value="Unassembled WGS sequence"/>
</dbReference>
<dbReference type="Gene3D" id="3.60.20.30">
    <property type="entry name" value="(Glycosyl)asparaginase"/>
    <property type="match status" value="1"/>
</dbReference>
<organism evidence="2 3">
    <name type="scientific">Stephania japonica</name>
    <dbReference type="NCBI Taxonomy" id="461633"/>
    <lineage>
        <taxon>Eukaryota</taxon>
        <taxon>Viridiplantae</taxon>
        <taxon>Streptophyta</taxon>
        <taxon>Embryophyta</taxon>
        <taxon>Tracheophyta</taxon>
        <taxon>Spermatophyta</taxon>
        <taxon>Magnoliopsida</taxon>
        <taxon>Ranunculales</taxon>
        <taxon>Menispermaceae</taxon>
        <taxon>Menispermoideae</taxon>
        <taxon>Cissampelideae</taxon>
        <taxon>Stephania</taxon>
    </lineage>
</organism>
<evidence type="ECO:0000313" key="3">
    <source>
        <dbReference type="Proteomes" id="UP001417504"/>
    </source>
</evidence>
<accession>A0AAP0JAI8</accession>
<sequence>MPVVIRKRRMVFHNFPEMSMRFLLGSSIMVVSRIIGTLVRDVATVMEYKGLKLQEAVDWVVKNRLDGQARMIVVSSEGEVTYGFNSNAMFRGCATEDGFMDVGI</sequence>
<gene>
    <name evidence="2" type="ORF">Sjap_011149</name>
</gene>
<dbReference type="InterPro" id="IPR029055">
    <property type="entry name" value="Ntn_hydrolases_N"/>
</dbReference>
<dbReference type="AlphaFoldDB" id="A0AAP0JAI8"/>
<dbReference type="Pfam" id="PF01112">
    <property type="entry name" value="Asparaginase_2"/>
    <property type="match status" value="1"/>
</dbReference>
<dbReference type="GO" id="GO:0016787">
    <property type="term" value="F:hydrolase activity"/>
    <property type="evidence" value="ECO:0007669"/>
    <property type="project" value="InterPro"/>
</dbReference>
<protein>
    <submittedName>
        <fullName evidence="2">Uncharacterized protein</fullName>
    </submittedName>
</protein>
<evidence type="ECO:0000256" key="1">
    <source>
        <dbReference type="ARBA" id="ARBA00011601"/>
    </source>
</evidence>
<name>A0AAP0JAI8_9MAGN</name>
<comment type="caution">
    <text evidence="2">The sequence shown here is derived from an EMBL/GenBank/DDBJ whole genome shotgun (WGS) entry which is preliminary data.</text>
</comment>
<dbReference type="InterPro" id="IPR000246">
    <property type="entry name" value="Peptidase_T2"/>
</dbReference>
<proteinExistence type="predicted"/>